<evidence type="ECO:0000256" key="2">
    <source>
        <dbReference type="SAM" id="MobiDB-lite"/>
    </source>
</evidence>
<dbReference type="Gene3D" id="3.60.21.10">
    <property type="match status" value="1"/>
</dbReference>
<dbReference type="Proteomes" id="UP000886632">
    <property type="component" value="Unassembled WGS sequence"/>
</dbReference>
<dbReference type="Pfam" id="PF09587">
    <property type="entry name" value="PGA_cap"/>
    <property type="match status" value="1"/>
</dbReference>
<evidence type="ECO:0000313" key="6">
    <source>
        <dbReference type="EMBL" id="MBL0002736.1"/>
    </source>
</evidence>
<dbReference type="InterPro" id="IPR052169">
    <property type="entry name" value="CW_Biosynth-Accessory"/>
</dbReference>
<evidence type="ECO:0000256" key="1">
    <source>
        <dbReference type="ARBA" id="ARBA00005662"/>
    </source>
</evidence>
<proteinExistence type="inferred from homology"/>
<evidence type="ECO:0000313" key="5">
    <source>
        <dbReference type="EMBL" id="MBK6300367.1"/>
    </source>
</evidence>
<feature type="compositionally biased region" description="Pro residues" evidence="2">
    <location>
        <begin position="68"/>
        <end position="83"/>
    </location>
</feature>
<dbReference type="EMBL" id="JADIXZ010000003">
    <property type="protein sequence ID" value="MBK6300367.1"/>
    <property type="molecule type" value="Genomic_DNA"/>
</dbReference>
<comment type="caution">
    <text evidence="5">The sequence shown here is derived from an EMBL/GenBank/DDBJ whole genome shotgun (WGS) entry which is preliminary data.</text>
</comment>
<sequence length="412" mass="41249">MAIHRRIQAAVAAAAAIAIAACTTTAPTSGDAAGPPGLGGASAVSGTAAYPSAGVSAPATSGAAERPPVVPAPGPAPAPTPTAPAAPAPITIAFAGDIHFERHLRPLLEGGDGLAELRPLLGAADITVVNLETSITTRGTPEPKSFTFRAPASALTTLATAGVDVAGMANNHAVDFGQEGLADTLAAKAASPIPVIGVGRTAAEAFAPAVFTVRGVSVAVVAATQVPELTAAKFPATESRAGVAASIDNVRLLAAVRAARARYDVVVVFLHWGIERTVCPDAAQVRTARALEQAGADIIVGGHQHRVLGSGWLGGAYVGYGLGNFVWWLKTASAADAATGVLTLSIDPAAVAARAAVPRDQWDGIAPIVVADDYAPLTISVVDGMPRASAQSAKRLAAWEAARGCTTLKGRP</sequence>
<dbReference type="SUPFAM" id="SSF56300">
    <property type="entry name" value="Metallo-dependent phosphatases"/>
    <property type="match status" value="1"/>
</dbReference>
<feature type="region of interest" description="Disordered" evidence="2">
    <location>
        <begin position="54"/>
        <end position="83"/>
    </location>
</feature>
<dbReference type="PANTHER" id="PTHR33393:SF13">
    <property type="entry name" value="PGA BIOSYNTHESIS PROTEIN CAPA"/>
    <property type="match status" value="1"/>
</dbReference>
<dbReference type="PANTHER" id="PTHR33393">
    <property type="entry name" value="POLYGLUTAMINE SYNTHESIS ACCESSORY PROTEIN RV0574C-RELATED"/>
    <property type="match status" value="1"/>
</dbReference>
<keyword evidence="3" id="KW-0732">Signal</keyword>
<dbReference type="Proteomes" id="UP000718281">
    <property type="component" value="Unassembled WGS sequence"/>
</dbReference>
<evidence type="ECO:0000259" key="4">
    <source>
        <dbReference type="SMART" id="SM00854"/>
    </source>
</evidence>
<feature type="chain" id="PRO_5038324877" evidence="3">
    <location>
        <begin position="21"/>
        <end position="412"/>
    </location>
</feature>
<dbReference type="AlphaFoldDB" id="A0A934X3I2"/>
<dbReference type="InterPro" id="IPR029052">
    <property type="entry name" value="Metallo-depent_PP-like"/>
</dbReference>
<name>A0A934X3I2_9MICO</name>
<dbReference type="EMBL" id="JADKGK010000004">
    <property type="protein sequence ID" value="MBL0002736.1"/>
    <property type="molecule type" value="Genomic_DNA"/>
</dbReference>
<feature type="domain" description="Capsule synthesis protein CapA" evidence="4">
    <location>
        <begin position="91"/>
        <end position="329"/>
    </location>
</feature>
<reference evidence="5 7" key="1">
    <citation type="submission" date="2020-10" db="EMBL/GenBank/DDBJ databases">
        <title>Connecting structure to function with the recovery of over 1000 high-quality activated sludge metagenome-assembled genomes encoding full-length rRNA genes using long-read sequencing.</title>
        <authorList>
            <person name="Singleton C.M."/>
            <person name="Petriglieri F."/>
            <person name="Kristensen J.M."/>
            <person name="Kirkegaard R.H."/>
            <person name="Michaelsen T.Y."/>
            <person name="Andersen M.H."/>
            <person name="Karst S.M."/>
            <person name="Dueholm M.S."/>
            <person name="Nielsen P.H."/>
            <person name="Albertsen M."/>
        </authorList>
    </citation>
    <scope>NUCLEOTIDE SEQUENCE [LARGE SCALE GENOMIC DNA]</scope>
    <source>
        <strain evidence="5">AalE_18-Q3-R2-46_BAT3C.188</strain>
        <strain evidence="6">Ribe_18-Q3-R11-54_MAXAC.001</strain>
    </source>
</reference>
<feature type="signal peptide" evidence="3">
    <location>
        <begin position="1"/>
        <end position="20"/>
    </location>
</feature>
<evidence type="ECO:0000256" key="3">
    <source>
        <dbReference type="SAM" id="SignalP"/>
    </source>
</evidence>
<dbReference type="PROSITE" id="PS51257">
    <property type="entry name" value="PROKAR_LIPOPROTEIN"/>
    <property type="match status" value="1"/>
</dbReference>
<dbReference type="InterPro" id="IPR019079">
    <property type="entry name" value="Capsule_synth_CapA"/>
</dbReference>
<protein>
    <submittedName>
        <fullName evidence="5">CapA family protein</fullName>
    </submittedName>
</protein>
<accession>A0A934X3I2</accession>
<gene>
    <name evidence="5" type="ORF">IPF40_04670</name>
    <name evidence="6" type="ORF">IPP00_01600</name>
</gene>
<evidence type="ECO:0000313" key="7">
    <source>
        <dbReference type="Proteomes" id="UP000718281"/>
    </source>
</evidence>
<dbReference type="SMART" id="SM00854">
    <property type="entry name" value="PGA_cap"/>
    <property type="match status" value="1"/>
</dbReference>
<comment type="similarity">
    <text evidence="1">Belongs to the CapA family.</text>
</comment>
<dbReference type="CDD" id="cd07381">
    <property type="entry name" value="MPP_CapA"/>
    <property type="match status" value="1"/>
</dbReference>
<organism evidence="5 7">
    <name type="scientific">Candidatus Phosphoribacter hodrii</name>
    <dbReference type="NCBI Taxonomy" id="2953743"/>
    <lineage>
        <taxon>Bacteria</taxon>
        <taxon>Bacillati</taxon>
        <taxon>Actinomycetota</taxon>
        <taxon>Actinomycetes</taxon>
        <taxon>Micrococcales</taxon>
        <taxon>Dermatophilaceae</taxon>
        <taxon>Candidatus Phosphoribacter</taxon>
    </lineage>
</organism>